<evidence type="ECO:0000313" key="2">
    <source>
        <dbReference type="EMBL" id="XBH04830.1"/>
    </source>
</evidence>
<protein>
    <recommendedName>
        <fullName evidence="3">Arylsulfatase</fullName>
    </recommendedName>
</protein>
<gene>
    <name evidence="2" type="ORF">V5E97_02080</name>
</gene>
<feature type="signal peptide" evidence="1">
    <location>
        <begin position="1"/>
        <end position="20"/>
    </location>
</feature>
<dbReference type="EMBL" id="CP155447">
    <property type="protein sequence ID" value="XBH04830.1"/>
    <property type="molecule type" value="Genomic_DNA"/>
</dbReference>
<dbReference type="SUPFAM" id="SSF53649">
    <property type="entry name" value="Alkaline phosphatase-like"/>
    <property type="match status" value="1"/>
</dbReference>
<dbReference type="AlphaFoldDB" id="A0AAU7CI45"/>
<reference evidence="2" key="1">
    <citation type="submission" date="2024-05" db="EMBL/GenBank/DDBJ databases">
        <title>Planctomycetes of the genus Singulisphaera possess chitinolytic capabilities.</title>
        <authorList>
            <person name="Ivanova A."/>
        </authorList>
    </citation>
    <scope>NUCLEOTIDE SEQUENCE</scope>
    <source>
        <strain evidence="2">Ch08T</strain>
    </source>
</reference>
<feature type="chain" id="PRO_5043414261" description="Arylsulfatase" evidence="1">
    <location>
        <begin position="21"/>
        <end position="49"/>
    </location>
</feature>
<keyword evidence="1" id="KW-0732">Signal</keyword>
<evidence type="ECO:0000256" key="1">
    <source>
        <dbReference type="SAM" id="SignalP"/>
    </source>
</evidence>
<organism evidence="2">
    <name type="scientific">Singulisphaera sp. Ch08</name>
    <dbReference type="NCBI Taxonomy" id="3120278"/>
    <lineage>
        <taxon>Bacteria</taxon>
        <taxon>Pseudomonadati</taxon>
        <taxon>Planctomycetota</taxon>
        <taxon>Planctomycetia</taxon>
        <taxon>Isosphaerales</taxon>
        <taxon>Isosphaeraceae</taxon>
        <taxon>Singulisphaera</taxon>
    </lineage>
</organism>
<proteinExistence type="predicted"/>
<accession>A0AAU7CI45</accession>
<dbReference type="RefSeq" id="WP_406697629.1">
    <property type="nucleotide sequence ID" value="NZ_CP155447.1"/>
</dbReference>
<evidence type="ECO:0008006" key="3">
    <source>
        <dbReference type="Google" id="ProtNLM"/>
    </source>
</evidence>
<sequence>MMRRFLLGLAFLSLAAPAHAAEKQANILYFLADDWGEGDLGCYGNPWRA</sequence>
<dbReference type="InterPro" id="IPR017850">
    <property type="entry name" value="Alkaline_phosphatase_core_sf"/>
</dbReference>
<name>A0AAU7CI45_9BACT</name>